<proteinExistence type="predicted"/>
<dbReference type="EMBL" id="CDMZ01000806">
    <property type="protein sequence ID" value="CEM21832.1"/>
    <property type="molecule type" value="Genomic_DNA"/>
</dbReference>
<evidence type="ECO:0000313" key="1">
    <source>
        <dbReference type="EMBL" id="CEM21832.1"/>
    </source>
</evidence>
<dbReference type="AlphaFoldDB" id="A0A0G4G1F3"/>
<name>A0A0G4G1F3_9ALVE</name>
<dbReference type="VEuPathDB" id="CryptoDB:Cvel_4054"/>
<organism evidence="1">
    <name type="scientific">Chromera velia CCMP2878</name>
    <dbReference type="NCBI Taxonomy" id="1169474"/>
    <lineage>
        <taxon>Eukaryota</taxon>
        <taxon>Sar</taxon>
        <taxon>Alveolata</taxon>
        <taxon>Colpodellida</taxon>
        <taxon>Chromeraceae</taxon>
        <taxon>Chromera</taxon>
    </lineage>
</organism>
<accession>A0A0G4G1F3</accession>
<gene>
    <name evidence="1" type="ORF">Cvel_4054</name>
</gene>
<sequence length="123" mass="13839">MSQYGKYDAKAVEVEELDIMSFYFNFKSTYTLGGFSGDSSEFLMRTAQGLINTGEWTEAKYSKGEHNCWDWVKAHLSQMGIKRVTPPATEYVAVYGLGMALQGEQAASLLQLLNSMSYCNCWD</sequence>
<reference evidence="1" key="1">
    <citation type="submission" date="2014-11" db="EMBL/GenBank/DDBJ databases">
        <authorList>
            <person name="Otto D Thomas"/>
            <person name="Naeem Raeece"/>
        </authorList>
    </citation>
    <scope>NUCLEOTIDE SEQUENCE</scope>
</reference>
<protein>
    <submittedName>
        <fullName evidence="1">Uncharacterized protein</fullName>
    </submittedName>
</protein>